<dbReference type="EMBL" id="RJVJ01000001">
    <property type="protein sequence ID" value="ROR44570.1"/>
    <property type="molecule type" value="Genomic_DNA"/>
</dbReference>
<feature type="transmembrane region" description="Helical" evidence="7">
    <location>
        <begin position="71"/>
        <end position="89"/>
    </location>
</feature>
<evidence type="ECO:0000256" key="2">
    <source>
        <dbReference type="ARBA" id="ARBA00005268"/>
    </source>
</evidence>
<evidence type="ECO:0000256" key="6">
    <source>
        <dbReference type="SAM" id="MobiDB-lite"/>
    </source>
</evidence>
<name>A0A8G1XBS2_9ACTN</name>
<dbReference type="AlphaFoldDB" id="A0A8G1XBS2"/>
<feature type="transmembrane region" description="Helical" evidence="7">
    <location>
        <begin position="45"/>
        <end position="65"/>
    </location>
</feature>
<comment type="subcellular location">
    <subcellularLocation>
        <location evidence="1">Membrane</location>
        <topology evidence="1">Multi-pass membrane protein</topology>
    </subcellularLocation>
</comment>
<dbReference type="PANTHER" id="PTHR30028">
    <property type="entry name" value="UPF0014 INNER MEMBRANE PROTEIN YBBM-RELATED"/>
    <property type="match status" value="1"/>
</dbReference>
<feature type="transmembrane region" description="Helical" evidence="7">
    <location>
        <begin position="242"/>
        <end position="261"/>
    </location>
</feature>
<accession>A0A8G1XBS2</accession>
<proteinExistence type="inferred from homology"/>
<evidence type="ECO:0000313" key="9">
    <source>
        <dbReference type="Proteomes" id="UP000267408"/>
    </source>
</evidence>
<dbReference type="InterPro" id="IPR005226">
    <property type="entry name" value="UPF0014_fam"/>
</dbReference>
<comment type="similarity">
    <text evidence="2">Belongs to the UPF0014 family.</text>
</comment>
<keyword evidence="4 7" id="KW-1133">Transmembrane helix</keyword>
<dbReference type="Pfam" id="PF03649">
    <property type="entry name" value="UPF0014"/>
    <property type="match status" value="2"/>
</dbReference>
<evidence type="ECO:0000313" key="8">
    <source>
        <dbReference type="EMBL" id="ROR44570.1"/>
    </source>
</evidence>
<evidence type="ECO:0000256" key="3">
    <source>
        <dbReference type="ARBA" id="ARBA00022692"/>
    </source>
</evidence>
<gene>
    <name evidence="8" type="ORF">EDD39_2773</name>
</gene>
<evidence type="ECO:0000256" key="7">
    <source>
        <dbReference type="SAM" id="Phobius"/>
    </source>
</evidence>
<evidence type="ECO:0000256" key="5">
    <source>
        <dbReference type="ARBA" id="ARBA00023136"/>
    </source>
</evidence>
<feature type="transmembrane region" description="Helical" evidence="7">
    <location>
        <begin position="12"/>
        <end position="33"/>
    </location>
</feature>
<sequence>MHPLVASGGGQLLPVTPALGAACAVLLAVAALVAGRGGLGHGRAVLRAGLRAAVQLALVALVIAWVVRSLWTSALFVLLMFTVAVRTAGRRIGEGRRRAGAGAGAGTGAGRRRGGAGRLRVGAGRRRGGAGEGEEGAAGRWEWVWAAVPIAAGVLPVLLLLAATGLLPAKGITVIPVAGILIGGALTATSLAGRRALDELRLRHGEVEAALALGFEERDARLEICRTAAATSLVPALDQTRTVGLVTLPGAFVGMLLGGATPVQAGAVQLFVLVALLAVEAVAVTAVLELVGRGLVGTASGIR</sequence>
<evidence type="ECO:0000256" key="1">
    <source>
        <dbReference type="ARBA" id="ARBA00004141"/>
    </source>
</evidence>
<keyword evidence="5 7" id="KW-0472">Membrane</keyword>
<reference evidence="8 9" key="1">
    <citation type="submission" date="2018-11" db="EMBL/GenBank/DDBJ databases">
        <title>Sequencing the genomes of 1000 actinobacteria strains.</title>
        <authorList>
            <person name="Klenk H.-P."/>
        </authorList>
    </citation>
    <scope>NUCLEOTIDE SEQUENCE [LARGE SCALE GENOMIC DNA]</scope>
    <source>
        <strain evidence="8 9">DSM 44780</strain>
    </source>
</reference>
<organism evidence="8 9">
    <name type="scientific">Kitasatospora cineracea</name>
    <dbReference type="NCBI Taxonomy" id="88074"/>
    <lineage>
        <taxon>Bacteria</taxon>
        <taxon>Bacillati</taxon>
        <taxon>Actinomycetota</taxon>
        <taxon>Actinomycetes</taxon>
        <taxon>Kitasatosporales</taxon>
        <taxon>Streptomycetaceae</taxon>
        <taxon>Kitasatospora</taxon>
    </lineage>
</organism>
<keyword evidence="3 7" id="KW-0812">Transmembrane</keyword>
<feature type="transmembrane region" description="Helical" evidence="7">
    <location>
        <begin position="173"/>
        <end position="193"/>
    </location>
</feature>
<feature type="region of interest" description="Disordered" evidence="6">
    <location>
        <begin position="97"/>
        <end position="134"/>
    </location>
</feature>
<feature type="transmembrane region" description="Helical" evidence="7">
    <location>
        <begin position="267"/>
        <end position="288"/>
    </location>
</feature>
<protein>
    <submittedName>
        <fullName evidence="8">Putative ABC transport system permease protein</fullName>
    </submittedName>
</protein>
<feature type="transmembrane region" description="Helical" evidence="7">
    <location>
        <begin position="143"/>
        <end position="167"/>
    </location>
</feature>
<comment type="caution">
    <text evidence="8">The sequence shown here is derived from an EMBL/GenBank/DDBJ whole genome shotgun (WGS) entry which is preliminary data.</text>
</comment>
<evidence type="ECO:0000256" key="4">
    <source>
        <dbReference type="ARBA" id="ARBA00022989"/>
    </source>
</evidence>
<dbReference type="Proteomes" id="UP000267408">
    <property type="component" value="Unassembled WGS sequence"/>
</dbReference>
<dbReference type="PANTHER" id="PTHR30028:SF0">
    <property type="entry name" value="PROTEIN ALUMINUM SENSITIVE 3"/>
    <property type="match status" value="1"/>
</dbReference>
<dbReference type="GO" id="GO:0005886">
    <property type="term" value="C:plasma membrane"/>
    <property type="evidence" value="ECO:0007669"/>
    <property type="project" value="TreeGrafter"/>
</dbReference>